<feature type="region of interest" description="Disordered" evidence="5">
    <location>
        <begin position="38"/>
        <end position="126"/>
    </location>
</feature>
<comment type="similarity">
    <text evidence="1">Belongs to the FSIP1 family.</text>
</comment>
<reference evidence="6 7" key="1">
    <citation type="journal article" date="2017" name="PLoS Biol.">
        <title>The sea cucumber genome provides insights into morphological evolution and visceral regeneration.</title>
        <authorList>
            <person name="Zhang X."/>
            <person name="Sun L."/>
            <person name="Yuan J."/>
            <person name="Sun Y."/>
            <person name="Gao Y."/>
            <person name="Zhang L."/>
            <person name="Li S."/>
            <person name="Dai H."/>
            <person name="Hamel J.F."/>
            <person name="Liu C."/>
            <person name="Yu Y."/>
            <person name="Liu S."/>
            <person name="Lin W."/>
            <person name="Guo K."/>
            <person name="Jin S."/>
            <person name="Xu P."/>
            <person name="Storey K.B."/>
            <person name="Huan P."/>
            <person name="Zhang T."/>
            <person name="Zhou Y."/>
            <person name="Zhang J."/>
            <person name="Lin C."/>
            <person name="Li X."/>
            <person name="Xing L."/>
            <person name="Huo D."/>
            <person name="Sun M."/>
            <person name="Wang L."/>
            <person name="Mercier A."/>
            <person name="Li F."/>
            <person name="Yang H."/>
            <person name="Xiang J."/>
        </authorList>
    </citation>
    <scope>NUCLEOTIDE SEQUENCE [LARGE SCALE GENOMIC DNA]</scope>
    <source>
        <strain evidence="6">Shaxun</strain>
        <tissue evidence="6">Muscle</tissue>
    </source>
</reference>
<feature type="region of interest" description="Disordered" evidence="5">
    <location>
        <begin position="295"/>
        <end position="339"/>
    </location>
</feature>
<feature type="compositionally biased region" description="Basic and acidic residues" evidence="5">
    <location>
        <begin position="113"/>
        <end position="122"/>
    </location>
</feature>
<name>A0A2G8LMW4_STIJA</name>
<keyword evidence="7" id="KW-1185">Reference proteome</keyword>
<evidence type="ECO:0000256" key="3">
    <source>
        <dbReference type="ARBA" id="ARBA00023054"/>
    </source>
</evidence>
<proteinExistence type="inferred from homology"/>
<dbReference type="Proteomes" id="UP000230750">
    <property type="component" value="Unassembled WGS sequence"/>
</dbReference>
<sequence length="380" mass="43325">MHKQYEEELERIRLGLDRSEIKDEVENTMRFLALVPPPAHSEGIENDEDYAASPLFQTQPLDAGSSKKGQRMSNRAPSASEMSSSSRQSKDGDMETDMETDRSKGGRRRRKSKAETRSRTTNDEDDFIQRNIQLASDAGNMVAMTDDEKKRLGELLQDVEMLGEEAQGNQDVIGTEMKVFPGVGFQPNRSEEDALKDLDNKLKVLMPFDSFQEICSTPSVRNHSSNTLIEYSQEAFELGEKILQENREMRDHQDRLKQIEDELVQLQTQVEREISSPSLSKDELDDLFRQCDDVDTRTQSALSSPRTPRPTLNPRNNGDHSAIGSQENEQTGSNTSRTAKLDNEILRKLLEEAKHGLGFEEISQMGVIFQKESVWRRRRR</sequence>
<evidence type="ECO:0000256" key="2">
    <source>
        <dbReference type="ARBA" id="ARBA00019480"/>
    </source>
</evidence>
<gene>
    <name evidence="6" type="ORF">BSL78_01555</name>
</gene>
<feature type="compositionally biased region" description="Low complexity" evidence="5">
    <location>
        <begin position="73"/>
        <end position="87"/>
    </location>
</feature>
<feature type="compositionally biased region" description="Low complexity" evidence="5">
    <location>
        <begin position="305"/>
        <end position="316"/>
    </location>
</feature>
<dbReference type="STRING" id="307972.A0A2G8LMW4"/>
<keyword evidence="3 4" id="KW-0175">Coiled coil</keyword>
<dbReference type="Pfam" id="PF15554">
    <property type="entry name" value="FSIP1"/>
    <property type="match status" value="1"/>
</dbReference>
<dbReference type="AlphaFoldDB" id="A0A2G8LMW4"/>
<dbReference type="PANTHER" id="PTHR22012:SF2">
    <property type="entry name" value="FIBROUS SHEATH-INTERACTING PROTEIN 1"/>
    <property type="match status" value="1"/>
</dbReference>
<dbReference type="PANTHER" id="PTHR22012">
    <property type="entry name" value="FIBROUS SHEATH INTERACTING PROTEIN 1"/>
    <property type="match status" value="1"/>
</dbReference>
<feature type="compositionally biased region" description="Basic and acidic residues" evidence="5">
    <location>
        <begin position="88"/>
        <end position="104"/>
    </location>
</feature>
<feature type="coiled-coil region" evidence="4">
    <location>
        <begin position="242"/>
        <end position="276"/>
    </location>
</feature>
<accession>A0A2G8LMW4</accession>
<dbReference type="PRINTS" id="PR02075">
    <property type="entry name" value="FIBSHEATHIP1"/>
</dbReference>
<evidence type="ECO:0000256" key="5">
    <source>
        <dbReference type="SAM" id="MobiDB-lite"/>
    </source>
</evidence>
<evidence type="ECO:0000256" key="4">
    <source>
        <dbReference type="SAM" id="Coils"/>
    </source>
</evidence>
<feature type="compositionally biased region" description="Polar residues" evidence="5">
    <location>
        <begin position="323"/>
        <end position="338"/>
    </location>
</feature>
<comment type="caution">
    <text evidence="6">The sequence shown here is derived from an EMBL/GenBank/DDBJ whole genome shotgun (WGS) entry which is preliminary data.</text>
</comment>
<dbReference type="EMBL" id="MRZV01000030">
    <property type="protein sequence ID" value="PIK61542.1"/>
    <property type="molecule type" value="Genomic_DNA"/>
</dbReference>
<dbReference type="InterPro" id="IPR026246">
    <property type="entry name" value="Fsip1"/>
</dbReference>
<evidence type="ECO:0000256" key="1">
    <source>
        <dbReference type="ARBA" id="ARBA00010495"/>
    </source>
</evidence>
<organism evidence="6 7">
    <name type="scientific">Stichopus japonicus</name>
    <name type="common">Sea cucumber</name>
    <dbReference type="NCBI Taxonomy" id="307972"/>
    <lineage>
        <taxon>Eukaryota</taxon>
        <taxon>Metazoa</taxon>
        <taxon>Echinodermata</taxon>
        <taxon>Eleutherozoa</taxon>
        <taxon>Echinozoa</taxon>
        <taxon>Holothuroidea</taxon>
        <taxon>Aspidochirotacea</taxon>
        <taxon>Aspidochirotida</taxon>
        <taxon>Stichopodidae</taxon>
        <taxon>Apostichopus</taxon>
    </lineage>
</organism>
<dbReference type="OrthoDB" id="9946895at2759"/>
<evidence type="ECO:0000313" key="7">
    <source>
        <dbReference type="Proteomes" id="UP000230750"/>
    </source>
</evidence>
<protein>
    <recommendedName>
        <fullName evidence="2">Fibrous sheath-interacting protein 1</fullName>
    </recommendedName>
</protein>
<evidence type="ECO:0000313" key="6">
    <source>
        <dbReference type="EMBL" id="PIK61542.1"/>
    </source>
</evidence>